<gene>
    <name evidence="1" type="ORF">TCMB3V08_LOCUS13933</name>
</gene>
<reference evidence="1" key="1">
    <citation type="submission" date="2020-11" db="EMBL/GenBank/DDBJ databases">
        <authorList>
            <person name="Tran Van P."/>
        </authorList>
    </citation>
    <scope>NUCLEOTIDE SEQUENCE</scope>
</reference>
<dbReference type="AlphaFoldDB" id="A0A7R9JN28"/>
<name>A0A7R9JN28_TIMCA</name>
<accession>A0A7R9JN28</accession>
<protein>
    <submittedName>
        <fullName evidence="1">(California timema) hypothetical protein</fullName>
    </submittedName>
</protein>
<dbReference type="EMBL" id="OE216981">
    <property type="protein sequence ID" value="CAD7581400.1"/>
    <property type="molecule type" value="Genomic_DNA"/>
</dbReference>
<proteinExistence type="predicted"/>
<sequence>MSFECEYPYTNCLRIIYLYIYYMKIIFY</sequence>
<organism evidence="1">
    <name type="scientific">Timema californicum</name>
    <name type="common">California timema</name>
    <name type="synonym">Walking stick</name>
    <dbReference type="NCBI Taxonomy" id="61474"/>
    <lineage>
        <taxon>Eukaryota</taxon>
        <taxon>Metazoa</taxon>
        <taxon>Ecdysozoa</taxon>
        <taxon>Arthropoda</taxon>
        <taxon>Hexapoda</taxon>
        <taxon>Insecta</taxon>
        <taxon>Pterygota</taxon>
        <taxon>Neoptera</taxon>
        <taxon>Polyneoptera</taxon>
        <taxon>Phasmatodea</taxon>
        <taxon>Timematodea</taxon>
        <taxon>Timematoidea</taxon>
        <taxon>Timematidae</taxon>
        <taxon>Timema</taxon>
    </lineage>
</organism>
<evidence type="ECO:0000313" key="1">
    <source>
        <dbReference type="EMBL" id="CAD7581400.1"/>
    </source>
</evidence>